<name>A0ACD3AHF2_9AGAR</name>
<reference evidence="1 2" key="1">
    <citation type="journal article" date="2019" name="Nat. Ecol. Evol.">
        <title>Megaphylogeny resolves global patterns of mushroom evolution.</title>
        <authorList>
            <person name="Varga T."/>
            <person name="Krizsan K."/>
            <person name="Foldi C."/>
            <person name="Dima B."/>
            <person name="Sanchez-Garcia M."/>
            <person name="Sanchez-Ramirez S."/>
            <person name="Szollosi G.J."/>
            <person name="Szarkandi J.G."/>
            <person name="Papp V."/>
            <person name="Albert L."/>
            <person name="Andreopoulos W."/>
            <person name="Angelini C."/>
            <person name="Antonin V."/>
            <person name="Barry K.W."/>
            <person name="Bougher N.L."/>
            <person name="Buchanan P."/>
            <person name="Buyck B."/>
            <person name="Bense V."/>
            <person name="Catcheside P."/>
            <person name="Chovatia M."/>
            <person name="Cooper J."/>
            <person name="Damon W."/>
            <person name="Desjardin D."/>
            <person name="Finy P."/>
            <person name="Geml J."/>
            <person name="Haridas S."/>
            <person name="Hughes K."/>
            <person name="Justo A."/>
            <person name="Karasinski D."/>
            <person name="Kautmanova I."/>
            <person name="Kiss B."/>
            <person name="Kocsube S."/>
            <person name="Kotiranta H."/>
            <person name="LaButti K.M."/>
            <person name="Lechner B.E."/>
            <person name="Liimatainen K."/>
            <person name="Lipzen A."/>
            <person name="Lukacs Z."/>
            <person name="Mihaltcheva S."/>
            <person name="Morgado L.N."/>
            <person name="Niskanen T."/>
            <person name="Noordeloos M.E."/>
            <person name="Ohm R.A."/>
            <person name="Ortiz-Santana B."/>
            <person name="Ovrebo C."/>
            <person name="Racz N."/>
            <person name="Riley R."/>
            <person name="Savchenko A."/>
            <person name="Shiryaev A."/>
            <person name="Soop K."/>
            <person name="Spirin V."/>
            <person name="Szebenyi C."/>
            <person name="Tomsovsky M."/>
            <person name="Tulloss R.E."/>
            <person name="Uehling J."/>
            <person name="Grigoriev I.V."/>
            <person name="Vagvolgyi C."/>
            <person name="Papp T."/>
            <person name="Martin F.M."/>
            <person name="Miettinen O."/>
            <person name="Hibbett D.S."/>
            <person name="Nagy L.G."/>
        </authorList>
    </citation>
    <scope>NUCLEOTIDE SEQUENCE [LARGE SCALE GENOMIC DNA]</scope>
    <source>
        <strain evidence="1 2">NL-1719</strain>
    </source>
</reference>
<proteinExistence type="predicted"/>
<protein>
    <submittedName>
        <fullName evidence="1">Uncharacterized protein</fullName>
    </submittedName>
</protein>
<keyword evidence="2" id="KW-1185">Reference proteome</keyword>
<evidence type="ECO:0000313" key="1">
    <source>
        <dbReference type="EMBL" id="TFK65192.1"/>
    </source>
</evidence>
<feature type="non-terminal residue" evidence="1">
    <location>
        <position position="1"/>
    </location>
</feature>
<accession>A0ACD3AHF2</accession>
<sequence>SGSISGIDLKRELTGQYSRDSFYSKILEAPKQYKNFVVKDNLVFIVENGGERLCIPDVQIGKRSAREILIDEAHSILAHLSTRKTLTYLREYVWWK</sequence>
<dbReference type="EMBL" id="ML208445">
    <property type="protein sequence ID" value="TFK65192.1"/>
    <property type="molecule type" value="Genomic_DNA"/>
</dbReference>
<gene>
    <name evidence="1" type="ORF">BDN72DRAFT_732574</name>
</gene>
<dbReference type="Proteomes" id="UP000308600">
    <property type="component" value="Unassembled WGS sequence"/>
</dbReference>
<evidence type="ECO:0000313" key="2">
    <source>
        <dbReference type="Proteomes" id="UP000308600"/>
    </source>
</evidence>
<organism evidence="1 2">
    <name type="scientific">Pluteus cervinus</name>
    <dbReference type="NCBI Taxonomy" id="181527"/>
    <lineage>
        <taxon>Eukaryota</taxon>
        <taxon>Fungi</taxon>
        <taxon>Dikarya</taxon>
        <taxon>Basidiomycota</taxon>
        <taxon>Agaricomycotina</taxon>
        <taxon>Agaricomycetes</taxon>
        <taxon>Agaricomycetidae</taxon>
        <taxon>Agaricales</taxon>
        <taxon>Pluteineae</taxon>
        <taxon>Pluteaceae</taxon>
        <taxon>Pluteus</taxon>
    </lineage>
</organism>
<feature type="non-terminal residue" evidence="1">
    <location>
        <position position="96"/>
    </location>
</feature>